<comment type="similarity">
    <text evidence="1">Belongs to the RNA polymerase beta' chain family. RpoC1 subfamily.</text>
</comment>
<evidence type="ECO:0000256" key="3">
    <source>
        <dbReference type="ARBA" id="ARBA00022478"/>
    </source>
</evidence>
<sequence>MQSSLHSKEITTAQVAAVTFGFFNDEEVRKISVKQVEAPMIFDNMRTAVKGGLYDPALGPMDPKERCATCGLSSFECPGHFGHIQLAVPLYNPLVFILVVGTSAAAKKAGGEILDEALQQFEDLDTGAAKQFSYDVAKGVKASAARAGRGMGPRSPVCMTAQTLEAMIDTIGDFFRKQPTGGKCHNCGANNPTIRREGHSKLFMLPLSPKRRAQNQVQGTPILSVLARLAQEAKEVENLEAELALGVARADASRKRRRRAGGGVKGEGGGEEEEEEVEEEEKEDGEKDSLMGDDDKDGESKEGAEGMDVDGGEDRQGRQLPASKAQRTAVLQHAMEAGLSGGHPTYLTPSEVKEVLRRMWELNEPILAYIYPTESTAQEQLGKSLRLWLDLQNSLNALIDSNAAENTHGVGGIKQLLEKKEGLFRKNMMGKRVNFAARSGALCTLGALCGTHALAAPSAHHLCPP</sequence>
<feature type="region of interest" description="Disordered" evidence="7">
    <location>
        <begin position="247"/>
        <end position="329"/>
    </location>
</feature>
<evidence type="ECO:0000256" key="6">
    <source>
        <dbReference type="ARBA" id="ARBA00023163"/>
    </source>
</evidence>
<name>E1ZEM2_CHLVA</name>
<dbReference type="RefSeq" id="XP_005847788.1">
    <property type="nucleotide sequence ID" value="XM_005847726.1"/>
</dbReference>
<dbReference type="GO" id="GO:0003677">
    <property type="term" value="F:DNA binding"/>
    <property type="evidence" value="ECO:0007669"/>
    <property type="project" value="InterPro"/>
</dbReference>
<dbReference type="Pfam" id="PF04997">
    <property type="entry name" value="RNA_pol_Rpb1_1"/>
    <property type="match status" value="1"/>
</dbReference>
<evidence type="ECO:0000256" key="1">
    <source>
        <dbReference type="ARBA" id="ARBA00007207"/>
    </source>
</evidence>
<dbReference type="GeneID" id="17355174"/>
<keyword evidence="4" id="KW-0808">Transferase</keyword>
<reference evidence="9 10" key="1">
    <citation type="journal article" date="2010" name="Plant Cell">
        <title>The Chlorella variabilis NC64A genome reveals adaptation to photosymbiosis, coevolution with viruses, and cryptic sex.</title>
        <authorList>
            <person name="Blanc G."/>
            <person name="Duncan G."/>
            <person name="Agarkova I."/>
            <person name="Borodovsky M."/>
            <person name="Gurnon J."/>
            <person name="Kuo A."/>
            <person name="Lindquist E."/>
            <person name="Lucas S."/>
            <person name="Pangilinan J."/>
            <person name="Polle J."/>
            <person name="Salamov A."/>
            <person name="Terry A."/>
            <person name="Yamada T."/>
            <person name="Dunigan D.D."/>
            <person name="Grigoriev I.V."/>
            <person name="Claverie J.M."/>
            <person name="Van Etten J.L."/>
        </authorList>
    </citation>
    <scope>NUCLEOTIDE SEQUENCE [LARGE SCALE GENOMIC DNA]</scope>
    <source>
        <strain evidence="9 10">NC64A</strain>
    </source>
</reference>
<evidence type="ECO:0000256" key="2">
    <source>
        <dbReference type="ARBA" id="ARBA00012418"/>
    </source>
</evidence>
<organism evidence="10">
    <name type="scientific">Chlorella variabilis</name>
    <name type="common">Green alga</name>
    <dbReference type="NCBI Taxonomy" id="554065"/>
    <lineage>
        <taxon>Eukaryota</taxon>
        <taxon>Viridiplantae</taxon>
        <taxon>Chlorophyta</taxon>
        <taxon>core chlorophytes</taxon>
        <taxon>Trebouxiophyceae</taxon>
        <taxon>Chlorellales</taxon>
        <taxon>Chlorellaceae</taxon>
        <taxon>Chlorella clade</taxon>
        <taxon>Chlorella</taxon>
    </lineage>
</organism>
<dbReference type="InterPro" id="IPR044893">
    <property type="entry name" value="RNA_pol_Rpb1_clamp_domain"/>
</dbReference>
<keyword evidence="10" id="KW-1185">Reference proteome</keyword>
<dbReference type="EC" id="2.7.7.6" evidence="2"/>
<accession>E1ZEM2</accession>
<feature type="domain" description="RNA polymerase Rpb1" evidence="8">
    <location>
        <begin position="14"/>
        <end position="241"/>
    </location>
</feature>
<evidence type="ECO:0000313" key="10">
    <source>
        <dbReference type="Proteomes" id="UP000008141"/>
    </source>
</evidence>
<dbReference type="PANTHER" id="PTHR19376">
    <property type="entry name" value="DNA-DIRECTED RNA POLYMERASE"/>
    <property type="match status" value="1"/>
</dbReference>
<dbReference type="AlphaFoldDB" id="E1ZEM2"/>
<dbReference type="Proteomes" id="UP000008141">
    <property type="component" value="Unassembled WGS sequence"/>
</dbReference>
<evidence type="ECO:0000256" key="4">
    <source>
        <dbReference type="ARBA" id="ARBA00022679"/>
    </source>
</evidence>
<evidence type="ECO:0000313" key="9">
    <source>
        <dbReference type="EMBL" id="EFN55686.1"/>
    </source>
</evidence>
<proteinExistence type="inferred from homology"/>
<dbReference type="Gene3D" id="4.10.860.120">
    <property type="entry name" value="RNA polymerase II, clamp domain"/>
    <property type="match status" value="1"/>
</dbReference>
<dbReference type="KEGG" id="cvr:CHLNCDRAFT_133943"/>
<dbReference type="InterPro" id="IPR045867">
    <property type="entry name" value="DNA-dir_RpoC_beta_prime"/>
</dbReference>
<evidence type="ECO:0000259" key="8">
    <source>
        <dbReference type="Pfam" id="PF04997"/>
    </source>
</evidence>
<dbReference type="GO" id="GO:0003899">
    <property type="term" value="F:DNA-directed RNA polymerase activity"/>
    <property type="evidence" value="ECO:0007669"/>
    <property type="project" value="UniProtKB-EC"/>
</dbReference>
<dbReference type="GO" id="GO:0006351">
    <property type="term" value="P:DNA-templated transcription"/>
    <property type="evidence" value="ECO:0007669"/>
    <property type="project" value="InterPro"/>
</dbReference>
<dbReference type="STRING" id="554065.E1ZEM2"/>
<evidence type="ECO:0000256" key="7">
    <source>
        <dbReference type="SAM" id="MobiDB-lite"/>
    </source>
</evidence>
<feature type="compositionally biased region" description="Acidic residues" evidence="7">
    <location>
        <begin position="269"/>
        <end position="283"/>
    </location>
</feature>
<keyword evidence="6" id="KW-0804">Transcription</keyword>
<keyword evidence="3" id="KW-0240">DNA-directed RNA polymerase</keyword>
<dbReference type="OrthoDB" id="270392at2759"/>
<protein>
    <recommendedName>
        <fullName evidence="2">DNA-directed RNA polymerase</fullName>
        <ecNumber evidence="2">2.7.7.6</ecNumber>
    </recommendedName>
</protein>
<dbReference type="eggNOG" id="KOG0262">
    <property type="taxonomic scope" value="Eukaryota"/>
</dbReference>
<evidence type="ECO:0000256" key="5">
    <source>
        <dbReference type="ARBA" id="ARBA00022695"/>
    </source>
</evidence>
<dbReference type="SUPFAM" id="SSF64484">
    <property type="entry name" value="beta and beta-prime subunits of DNA dependent RNA-polymerase"/>
    <property type="match status" value="1"/>
</dbReference>
<dbReference type="GO" id="GO:0005736">
    <property type="term" value="C:RNA polymerase I complex"/>
    <property type="evidence" value="ECO:0007669"/>
    <property type="project" value="TreeGrafter"/>
</dbReference>
<gene>
    <name evidence="9" type="ORF">CHLNCDRAFT_133943</name>
</gene>
<keyword evidence="5" id="KW-0548">Nucleotidyltransferase</keyword>
<dbReference type="PANTHER" id="PTHR19376:SF11">
    <property type="entry name" value="DNA-DIRECTED RNA POLYMERASE I SUBUNIT RPA1"/>
    <property type="match status" value="1"/>
</dbReference>
<dbReference type="InterPro" id="IPR007080">
    <property type="entry name" value="RNA_pol_Rpb1_1"/>
</dbReference>
<dbReference type="InParanoid" id="E1ZEM2"/>
<dbReference type="EMBL" id="GL433844">
    <property type="protein sequence ID" value="EFN55686.1"/>
    <property type="molecule type" value="Genomic_DNA"/>
</dbReference>